<dbReference type="EMBL" id="AP029264">
    <property type="protein sequence ID" value="BFF94656.1"/>
    <property type="molecule type" value="Genomic_DNA"/>
</dbReference>
<feature type="region of interest" description="Disordered" evidence="1">
    <location>
        <begin position="118"/>
        <end position="156"/>
    </location>
</feature>
<organism evidence="2 3">
    <name type="scientific">Drosophila madeirensis</name>
    <name type="common">Fruit fly</name>
    <dbReference type="NCBI Taxonomy" id="30013"/>
    <lineage>
        <taxon>Eukaryota</taxon>
        <taxon>Metazoa</taxon>
        <taxon>Ecdysozoa</taxon>
        <taxon>Arthropoda</taxon>
        <taxon>Hexapoda</taxon>
        <taxon>Insecta</taxon>
        <taxon>Pterygota</taxon>
        <taxon>Neoptera</taxon>
        <taxon>Endopterygota</taxon>
        <taxon>Diptera</taxon>
        <taxon>Brachycera</taxon>
        <taxon>Muscomorpha</taxon>
        <taxon>Ephydroidea</taxon>
        <taxon>Drosophilidae</taxon>
        <taxon>Drosophila</taxon>
        <taxon>Sophophora</taxon>
    </lineage>
</organism>
<feature type="region of interest" description="Disordered" evidence="1">
    <location>
        <begin position="536"/>
        <end position="569"/>
    </location>
</feature>
<feature type="compositionally biased region" description="Low complexity" evidence="1">
    <location>
        <begin position="536"/>
        <end position="550"/>
    </location>
</feature>
<feature type="region of interest" description="Disordered" evidence="1">
    <location>
        <begin position="330"/>
        <end position="353"/>
    </location>
</feature>
<evidence type="ECO:0000313" key="3">
    <source>
        <dbReference type="Proteomes" id="UP001500889"/>
    </source>
</evidence>
<dbReference type="Proteomes" id="UP001500889">
    <property type="component" value="Chromosome U"/>
</dbReference>
<feature type="compositionally biased region" description="Basic and acidic residues" evidence="1">
    <location>
        <begin position="119"/>
        <end position="136"/>
    </location>
</feature>
<evidence type="ECO:0000256" key="1">
    <source>
        <dbReference type="SAM" id="MobiDB-lite"/>
    </source>
</evidence>
<keyword evidence="3" id="KW-1185">Reference proteome</keyword>
<dbReference type="AlphaFoldDB" id="A0AAU9FG96"/>
<name>A0AAU9FG96_DROMD</name>
<feature type="compositionally biased region" description="Basic and acidic residues" evidence="1">
    <location>
        <begin position="145"/>
        <end position="155"/>
    </location>
</feature>
<sequence length="599" mass="67224">MDDGLWHRQQALNFYTFGQGLKNEEGLTQSQGESSLNPEAKEFVPSFKSSERKELANLDVKEFVRKSKNEEVKEFVPSSKSSEVKEFVPSYKNTEVKEFIPSYKKLEAKEFVPSFQTPETKEFVPSRKQKSQEKDTASTSKPTSRHGDRIDDAKTSQRNMQKIYIQRQIFEFLTELGDEQMPLDTVAVALLPNGRGLNVKFTTKECVGGKHLLDDALCRNACLTLQLNEPEVFASKPETVLVNQFLIRVNDQLSEKLEHTQAVVTPKGRMNRHRSYTELEIEQQIEGIKLFDNFFSYTESMRTQDRVPQLAFKELFNSLGMISHRSCAATPVESPRKSSQPCPKAAMVDDEDEEGEEVFASCNNSESEGDDITLRGKQLGTDLRQYMRDKRYRFDDDNGLQLVNQLSDADLQEIMPNDLEHCGPPSTPAICQTLAYKAPKSQPSAARKNPCLIQKERVSTVSQEMRNTSAVTKKLQPERQTQLIATGVHAKTHQRVAKTGAAAHSQPSGSMAGRVASGRAAAFTQKQPVNLANQAAATANNRGGATATKTKSNTPGGSKKMQPRSTHASMMRQLEVKRRLSLMHGDSEHDLLYNEYLFK</sequence>
<dbReference type="Pfam" id="PF07145">
    <property type="entry name" value="PAM2"/>
    <property type="match status" value="1"/>
</dbReference>
<evidence type="ECO:0008006" key="4">
    <source>
        <dbReference type="Google" id="ProtNLM"/>
    </source>
</evidence>
<protein>
    <recommendedName>
        <fullName evidence="4">Ataxin-2 C-terminal domain-containing protein</fullName>
    </recommendedName>
</protein>
<reference evidence="2 3" key="1">
    <citation type="submission" date="2024-02" db="EMBL/GenBank/DDBJ databases">
        <title>A chromosome-level genome assembly of Drosophila madeirensis, a fruit fly species endemic to Madeira island.</title>
        <authorList>
            <person name="Tomihara K."/>
            <person name="Llopart A."/>
            <person name="Yamamoto D."/>
        </authorList>
    </citation>
    <scope>NUCLEOTIDE SEQUENCE [LARGE SCALE GENOMIC DNA]</scope>
    <source>
        <strain evidence="2 3">RF1</strain>
    </source>
</reference>
<dbReference type="InterPro" id="IPR009818">
    <property type="entry name" value="PAM2_motif"/>
</dbReference>
<evidence type="ECO:0000313" key="2">
    <source>
        <dbReference type="EMBL" id="BFF94656.1"/>
    </source>
</evidence>
<proteinExistence type="predicted"/>
<accession>A0AAU9FG96</accession>
<gene>
    <name evidence="2" type="ORF">DMAD_12235</name>
</gene>